<dbReference type="GO" id="GO:0045202">
    <property type="term" value="C:synapse"/>
    <property type="evidence" value="ECO:0007669"/>
    <property type="project" value="TreeGrafter"/>
</dbReference>
<evidence type="ECO:0000256" key="5">
    <source>
        <dbReference type="ARBA" id="ARBA00022729"/>
    </source>
</evidence>
<keyword evidence="8" id="KW-0325">Glycoprotein</keyword>
<dbReference type="GO" id="GO:0016477">
    <property type="term" value="P:cell migration"/>
    <property type="evidence" value="ECO:0007669"/>
    <property type="project" value="TreeGrafter"/>
</dbReference>
<dbReference type="AlphaFoldDB" id="A0AAJ7U7C0"/>
<reference evidence="16" key="1">
    <citation type="submission" date="2025-08" db="UniProtKB">
        <authorList>
            <consortium name="RefSeq"/>
        </authorList>
    </citation>
    <scope>IDENTIFICATION</scope>
    <source>
        <tissue evidence="16">Sperm</tissue>
    </source>
</reference>
<dbReference type="GO" id="GO:0005576">
    <property type="term" value="C:extracellular region"/>
    <property type="evidence" value="ECO:0007669"/>
    <property type="project" value="TreeGrafter"/>
</dbReference>
<gene>
    <name evidence="16" type="primary">LOC116954538</name>
</gene>
<dbReference type="GO" id="GO:0098552">
    <property type="term" value="C:side of membrane"/>
    <property type="evidence" value="ECO:0007669"/>
    <property type="project" value="UniProtKB-KW"/>
</dbReference>
<evidence type="ECO:0000313" key="16">
    <source>
        <dbReference type="RefSeq" id="XP_032831012.1"/>
    </source>
</evidence>
<keyword evidence="5 14" id="KW-0732">Signal</keyword>
<dbReference type="GO" id="GO:1905475">
    <property type="term" value="P:regulation of protein localization to membrane"/>
    <property type="evidence" value="ECO:0007669"/>
    <property type="project" value="TreeGrafter"/>
</dbReference>
<sequence>MSRCFVGLLWALLSAGSCLGADRLSCPTFRRVTNQGAAGTVQVLARPVPGHHLSVCRPRALSCCSRSVEAQLGPAARLDLQRLVEETSHFPLAAFESQYGKMDDYMGDLLRRAEASLHDMFVRSYGVIYTQNADLFLWLFSQLRQYRAAAAVDLGEVMSEFWSQLLERMLQLLNPQYRFSDGDLECAVKLAESLRPFGAAPRKLLAQLGRAALAARSLTRGLRLAAGVANATRTVPLSAECVRSLVRLWYCPLCGGGGAAPPPCHAYCLNVLKGCLPHAADMDAAWNSFVDAMLQLTERLEGPFNVETVLAPIDVRISDAIMHLQENSVQVSTQIFAECGIPKPGRAHQAGNGAAPSGYGGRGRVGQSRPSAPTASPSTTIVHLVREARDTLRRMKSFWASLPFSVCNTDGVAAEISNEEECWNGEEEGRYLREVVGDGLAQQRDNPEVKVDVTRPDLQSRRQIMALRIMTNQLHGAFHGHDTHFPDSSDEWGSGSGDCGEETCPRPAEPPRASLPPSSGGRAHEGSPSRAPPPSSSRSALGLLAAALAAMLRRLQ</sequence>
<evidence type="ECO:0000256" key="7">
    <source>
        <dbReference type="ARBA" id="ARBA00023136"/>
    </source>
</evidence>
<evidence type="ECO:0000313" key="15">
    <source>
        <dbReference type="Proteomes" id="UP001318040"/>
    </source>
</evidence>
<feature type="region of interest" description="Disordered" evidence="13">
    <location>
        <begin position="347"/>
        <end position="378"/>
    </location>
</feature>
<dbReference type="PROSITE" id="PS51257">
    <property type="entry name" value="PROKAR_LIPOPROTEIN"/>
    <property type="match status" value="1"/>
</dbReference>
<accession>A0AAJ7U7C0</accession>
<dbReference type="Pfam" id="PF01153">
    <property type="entry name" value="Glypican"/>
    <property type="match status" value="1"/>
</dbReference>
<keyword evidence="15" id="KW-1185">Reference proteome</keyword>
<keyword evidence="6 12" id="KW-0654">Proteoglycan</keyword>
<evidence type="ECO:0000256" key="4">
    <source>
        <dbReference type="ARBA" id="ARBA00022622"/>
    </source>
</evidence>
<dbReference type="GO" id="GO:0009986">
    <property type="term" value="C:cell surface"/>
    <property type="evidence" value="ECO:0007669"/>
    <property type="project" value="TreeGrafter"/>
</dbReference>
<feature type="region of interest" description="Disordered" evidence="13">
    <location>
        <begin position="480"/>
        <end position="538"/>
    </location>
</feature>
<name>A0AAJ7U7C0_PETMA</name>
<evidence type="ECO:0000256" key="6">
    <source>
        <dbReference type="ARBA" id="ARBA00022974"/>
    </source>
</evidence>
<evidence type="ECO:0000256" key="1">
    <source>
        <dbReference type="ARBA" id="ARBA00004609"/>
    </source>
</evidence>
<evidence type="ECO:0000256" key="3">
    <source>
        <dbReference type="ARBA" id="ARBA00022475"/>
    </source>
</evidence>
<evidence type="ECO:0000256" key="10">
    <source>
        <dbReference type="ARBA" id="ARBA00023288"/>
    </source>
</evidence>
<keyword evidence="4 12" id="KW-0336">GPI-anchor</keyword>
<dbReference type="GO" id="GO:0005886">
    <property type="term" value="C:plasma membrane"/>
    <property type="evidence" value="ECO:0007669"/>
    <property type="project" value="UniProtKB-SubCell"/>
</dbReference>
<keyword evidence="7 12" id="KW-0472">Membrane</keyword>
<dbReference type="InterPro" id="IPR001863">
    <property type="entry name" value="Glypican"/>
</dbReference>
<keyword evidence="3" id="KW-1003">Cell membrane</keyword>
<evidence type="ECO:0000256" key="8">
    <source>
        <dbReference type="ARBA" id="ARBA00023180"/>
    </source>
</evidence>
<comment type="function">
    <text evidence="12">Cell surface proteoglycan.</text>
</comment>
<dbReference type="PANTHER" id="PTHR10822">
    <property type="entry name" value="GLYPICAN"/>
    <property type="match status" value="1"/>
</dbReference>
<dbReference type="Proteomes" id="UP001318040">
    <property type="component" value="Chromosome 55"/>
</dbReference>
<feature type="signal peptide" evidence="14">
    <location>
        <begin position="1"/>
        <end position="20"/>
    </location>
</feature>
<comment type="subcellular location">
    <subcellularLocation>
        <location evidence="1 12">Cell membrane</location>
        <topology evidence="1 12">Lipid-anchor</topology>
        <topology evidence="1 12">GPI-anchor</topology>
    </subcellularLocation>
</comment>
<evidence type="ECO:0000256" key="11">
    <source>
        <dbReference type="RuleBase" id="RU003518"/>
    </source>
</evidence>
<protein>
    <submittedName>
        <fullName evidence="16">Glypican-6-like isoform X2</fullName>
    </submittedName>
</protein>
<dbReference type="PANTHER" id="PTHR10822:SF30">
    <property type="entry name" value="DALLY-LIKE, ISOFORM A"/>
    <property type="match status" value="1"/>
</dbReference>
<evidence type="ECO:0000256" key="13">
    <source>
        <dbReference type="SAM" id="MobiDB-lite"/>
    </source>
</evidence>
<evidence type="ECO:0000256" key="12">
    <source>
        <dbReference type="RuleBase" id="RU003519"/>
    </source>
</evidence>
<keyword evidence="9 12" id="KW-0357">Heparan sulfate</keyword>
<evidence type="ECO:0000256" key="14">
    <source>
        <dbReference type="SAM" id="SignalP"/>
    </source>
</evidence>
<feature type="chain" id="PRO_5042489164" evidence="14">
    <location>
        <begin position="21"/>
        <end position="556"/>
    </location>
</feature>
<organism evidence="15 16">
    <name type="scientific">Petromyzon marinus</name>
    <name type="common">Sea lamprey</name>
    <dbReference type="NCBI Taxonomy" id="7757"/>
    <lineage>
        <taxon>Eukaryota</taxon>
        <taxon>Metazoa</taxon>
        <taxon>Chordata</taxon>
        <taxon>Craniata</taxon>
        <taxon>Vertebrata</taxon>
        <taxon>Cyclostomata</taxon>
        <taxon>Hyperoartia</taxon>
        <taxon>Petromyzontiformes</taxon>
        <taxon>Petromyzontidae</taxon>
        <taxon>Petromyzon</taxon>
    </lineage>
</organism>
<dbReference type="GO" id="GO:0009966">
    <property type="term" value="P:regulation of signal transduction"/>
    <property type="evidence" value="ECO:0007669"/>
    <property type="project" value="InterPro"/>
</dbReference>
<evidence type="ECO:0000256" key="9">
    <source>
        <dbReference type="ARBA" id="ARBA00023207"/>
    </source>
</evidence>
<comment type="similarity">
    <text evidence="2 11">Belongs to the glypican family.</text>
</comment>
<dbReference type="RefSeq" id="XP_032831012.1">
    <property type="nucleotide sequence ID" value="XM_032975121.1"/>
</dbReference>
<evidence type="ECO:0000256" key="2">
    <source>
        <dbReference type="ARBA" id="ARBA00010260"/>
    </source>
</evidence>
<keyword evidence="10 12" id="KW-0449">Lipoprotein</keyword>
<proteinExistence type="inferred from homology"/>